<dbReference type="SUPFAM" id="SSF56935">
    <property type="entry name" value="Porins"/>
    <property type="match status" value="1"/>
</dbReference>
<evidence type="ECO:0000256" key="1">
    <source>
        <dbReference type="SAM" id="Phobius"/>
    </source>
</evidence>
<name>A0A7C9JWQ9_9PROT</name>
<comment type="caution">
    <text evidence="2">The sequence shown here is derived from an EMBL/GenBank/DDBJ whole genome shotgun (WGS) entry which is preliminary data.</text>
</comment>
<protein>
    <submittedName>
        <fullName evidence="2">Porin</fullName>
    </submittedName>
</protein>
<organism evidence="2 3">
    <name type="scientific">Sulfuriferula multivorans</name>
    <dbReference type="NCBI Taxonomy" id="1559896"/>
    <lineage>
        <taxon>Bacteria</taxon>
        <taxon>Pseudomonadati</taxon>
        <taxon>Pseudomonadota</taxon>
        <taxon>Betaproteobacteria</taxon>
        <taxon>Nitrosomonadales</taxon>
        <taxon>Sulfuricellaceae</taxon>
        <taxon>Sulfuriferula</taxon>
    </lineage>
</organism>
<dbReference type="InterPro" id="IPR023614">
    <property type="entry name" value="Porin_dom_sf"/>
</dbReference>
<keyword evidence="1" id="KW-0472">Membrane</keyword>
<proteinExistence type="predicted"/>
<dbReference type="Proteomes" id="UP000483432">
    <property type="component" value="Unassembled WGS sequence"/>
</dbReference>
<keyword evidence="1" id="KW-0812">Transmembrane</keyword>
<reference evidence="2 3" key="1">
    <citation type="submission" date="2019-09" db="EMBL/GenBank/DDBJ databases">
        <title>H2 Metabolism Revealed by Metagenomic Analysis in Subglacial Sediment of East Antarctica.</title>
        <authorList>
            <person name="Yang Z."/>
            <person name="Zhang Y."/>
            <person name="Lv Y."/>
            <person name="Yan W."/>
            <person name="Xiao X."/>
            <person name="Sun B."/>
            <person name="Ma H."/>
        </authorList>
    </citation>
    <scope>NUCLEOTIDE SEQUENCE [LARGE SCALE GENOMIC DNA]</scope>
    <source>
        <strain evidence="2">Bin2_2</strain>
    </source>
</reference>
<evidence type="ECO:0000313" key="2">
    <source>
        <dbReference type="EMBL" id="NDP48058.1"/>
    </source>
</evidence>
<sequence length="401" mass="42621">MKHERDSAGRGAIGQVDSLPIFNQRGVEMRFEFKRNQLVAALAAAILLPAVNANAGGTIAFGEDKSVSIGLGMRGSFSSVENGAPNGTSNSQNFSLDSARIYLSGSLNKHIKGMLNTEKDIAGQGFQAIDANVQIAIAPELTIWAGRFLSPSDRANMAGPYYSLGGGYWSGIASRYGFNGGYIGRDDGVAVVGSLMGGKLAYSFGAFEGTTAFKIAPVTVGTRTGSDGLMYAGRLQVDFWDAEPGYYGTGNYLGGKDILAIGIAGRAQKNGAYSTTATGDYQSYSIDFLMEKKGVGPGALSVEAAAYDYDTSDVFLSEQGRAYSAGLGYIFDQKVGWGQFQPFVRYQKFSPDTNIDTKKYDLGVNYIIDGYNAQVSGVFSNTEVTGKSDVSAITVAMQFQF</sequence>
<evidence type="ECO:0000313" key="3">
    <source>
        <dbReference type="Proteomes" id="UP000483432"/>
    </source>
</evidence>
<gene>
    <name evidence="2" type="ORF">GZ085_06615</name>
</gene>
<accession>A0A7C9JWQ9</accession>
<keyword evidence="1" id="KW-1133">Transmembrane helix</keyword>
<dbReference type="EMBL" id="JAAFGW010000077">
    <property type="protein sequence ID" value="NDP48058.1"/>
    <property type="molecule type" value="Genomic_DNA"/>
</dbReference>
<dbReference type="Gene3D" id="2.40.160.10">
    <property type="entry name" value="Porin"/>
    <property type="match status" value="1"/>
</dbReference>
<feature type="transmembrane region" description="Helical" evidence="1">
    <location>
        <begin position="38"/>
        <end position="61"/>
    </location>
</feature>
<dbReference type="AlphaFoldDB" id="A0A7C9JWQ9"/>